<dbReference type="InterPro" id="IPR027417">
    <property type="entry name" value="P-loop_NTPase"/>
</dbReference>
<organism evidence="2 3">
    <name type="scientific">Borborobacter arsenicus</name>
    <dbReference type="NCBI Taxonomy" id="1851146"/>
    <lineage>
        <taxon>Bacteria</taxon>
        <taxon>Pseudomonadati</taxon>
        <taxon>Pseudomonadota</taxon>
        <taxon>Alphaproteobacteria</taxon>
        <taxon>Hyphomicrobiales</taxon>
        <taxon>Phyllobacteriaceae</taxon>
        <taxon>Borborobacter</taxon>
    </lineage>
</organism>
<dbReference type="InterPro" id="IPR056782">
    <property type="entry name" value="HAD_PNKP"/>
</dbReference>
<dbReference type="InterPro" id="IPR023214">
    <property type="entry name" value="HAD_sf"/>
</dbReference>
<name>A0A432VA44_9HYPH</name>
<sequence>MFVIFDLDGTIANINHRTHFVRGGERGWDSFFRECVNDLPVPHVIETLHAHLSAGHKVRIWSARSDVVRAKTEQWLAENGIDPCFLQHMRANGDSTPDVELKRHWLNQEYERPDLVYDDRQRVVDMWRAEGIPCFQVTANWEDGGRVIPPVDLGAALLTLMVGPSGAGKTNYAKGLPGYISSDELRAEYTGSQQDQSRNDDVFTALHRIAKARLDSGLPVCVDATNLRRRDRLACVALAQIGARISYIVIDRPLAMKKATAGWRADVMVKGKPLVEFHHERFQSALRDILAGDGLPNVNVVDLRSYASGGFVVGEEQYTVGEAA</sequence>
<evidence type="ECO:0000259" key="1">
    <source>
        <dbReference type="Pfam" id="PF25109"/>
    </source>
</evidence>
<dbReference type="InterPro" id="IPR036412">
    <property type="entry name" value="HAD-like_sf"/>
</dbReference>
<protein>
    <recommendedName>
        <fullName evidence="1">Polynucleotide kinase PNKP phosphatase domain-containing protein</fullName>
    </recommendedName>
</protein>
<dbReference type="AlphaFoldDB" id="A0A432VA44"/>
<dbReference type="Proteomes" id="UP000281647">
    <property type="component" value="Unassembled WGS sequence"/>
</dbReference>
<reference evidence="2 3" key="1">
    <citation type="submission" date="2018-11" db="EMBL/GenBank/DDBJ databases">
        <title>Pseudaminobacter arsenicus sp. nov., an arsenic-resistant bacterium isolated from arsenic-rich aquifers.</title>
        <authorList>
            <person name="Mu Y."/>
        </authorList>
    </citation>
    <scope>NUCLEOTIDE SEQUENCE [LARGE SCALE GENOMIC DNA]</scope>
    <source>
        <strain evidence="2 3">CB3</strain>
    </source>
</reference>
<feature type="domain" description="Polynucleotide kinase PNKP phosphatase" evidence="1">
    <location>
        <begin position="3"/>
        <end position="139"/>
    </location>
</feature>
<dbReference type="Pfam" id="PF13671">
    <property type="entry name" value="AAA_33"/>
    <property type="match status" value="1"/>
</dbReference>
<accession>A0A432VA44</accession>
<dbReference type="SUPFAM" id="SSF52540">
    <property type="entry name" value="P-loop containing nucleoside triphosphate hydrolases"/>
    <property type="match status" value="1"/>
</dbReference>
<comment type="caution">
    <text evidence="2">The sequence shown here is derived from an EMBL/GenBank/DDBJ whole genome shotgun (WGS) entry which is preliminary data.</text>
</comment>
<dbReference type="OrthoDB" id="9807890at2"/>
<dbReference type="Gene3D" id="3.40.50.1000">
    <property type="entry name" value="HAD superfamily/HAD-like"/>
    <property type="match status" value="1"/>
</dbReference>
<dbReference type="SUPFAM" id="SSF56784">
    <property type="entry name" value="HAD-like"/>
    <property type="match status" value="1"/>
</dbReference>
<dbReference type="RefSeq" id="WP_128624489.1">
    <property type="nucleotide sequence ID" value="NZ_ML133508.1"/>
</dbReference>
<proteinExistence type="predicted"/>
<dbReference type="EMBL" id="RKST01000003">
    <property type="protein sequence ID" value="RUM98986.1"/>
    <property type="molecule type" value="Genomic_DNA"/>
</dbReference>
<evidence type="ECO:0000313" key="2">
    <source>
        <dbReference type="EMBL" id="RUM98986.1"/>
    </source>
</evidence>
<dbReference type="Gene3D" id="3.40.50.300">
    <property type="entry name" value="P-loop containing nucleotide triphosphate hydrolases"/>
    <property type="match status" value="1"/>
</dbReference>
<keyword evidence="3" id="KW-1185">Reference proteome</keyword>
<gene>
    <name evidence="2" type="ORF">EET67_04920</name>
</gene>
<evidence type="ECO:0000313" key="3">
    <source>
        <dbReference type="Proteomes" id="UP000281647"/>
    </source>
</evidence>
<dbReference type="Pfam" id="PF25109">
    <property type="entry name" value="HAD_PNKP"/>
    <property type="match status" value="1"/>
</dbReference>